<evidence type="ECO:0000256" key="11">
    <source>
        <dbReference type="SAM" id="Phobius"/>
    </source>
</evidence>
<dbReference type="Pfam" id="PF02378">
    <property type="entry name" value="PTS_EIIC"/>
    <property type="match status" value="1"/>
</dbReference>
<dbReference type="Proteomes" id="UP000254159">
    <property type="component" value="Unassembled WGS sequence"/>
</dbReference>
<evidence type="ECO:0000256" key="2">
    <source>
        <dbReference type="ARBA" id="ARBA00022448"/>
    </source>
</evidence>
<dbReference type="GO" id="GO:0008982">
    <property type="term" value="F:protein-N(PI)-phosphohistidine-sugar phosphotransferase activity"/>
    <property type="evidence" value="ECO:0007669"/>
    <property type="project" value="InterPro"/>
</dbReference>
<dbReference type="InterPro" id="IPR050893">
    <property type="entry name" value="Sugar_PTS"/>
</dbReference>
<dbReference type="GO" id="GO:0090563">
    <property type="term" value="F:protein-phosphocysteine-sugar phosphotransferase activity"/>
    <property type="evidence" value="ECO:0007669"/>
    <property type="project" value="TreeGrafter"/>
</dbReference>
<evidence type="ECO:0000313" key="14">
    <source>
        <dbReference type="Proteomes" id="UP000254159"/>
    </source>
</evidence>
<keyword evidence="8 11" id="KW-0812">Transmembrane</keyword>
<reference evidence="13 14" key="1">
    <citation type="submission" date="2018-06" db="EMBL/GenBank/DDBJ databases">
        <authorList>
            <consortium name="Pathogen Informatics"/>
            <person name="Doyle S."/>
        </authorList>
    </citation>
    <scope>NUCLEOTIDE SEQUENCE [LARGE SCALE GENOMIC DNA]</scope>
    <source>
        <strain evidence="13 14">NCTC10865</strain>
    </source>
</reference>
<evidence type="ECO:0000256" key="6">
    <source>
        <dbReference type="ARBA" id="ARBA00022679"/>
    </source>
</evidence>
<evidence type="ECO:0000256" key="9">
    <source>
        <dbReference type="ARBA" id="ARBA00022989"/>
    </source>
</evidence>
<keyword evidence="3" id="KW-1003">Cell membrane</keyword>
<gene>
    <name evidence="13" type="primary">mtlA_2</name>
    <name evidence="13" type="ORF">NCTC10865_00251</name>
</gene>
<keyword evidence="9 11" id="KW-1133">Transmembrane helix</keyword>
<evidence type="ECO:0000256" key="8">
    <source>
        <dbReference type="ARBA" id="ARBA00022692"/>
    </source>
</evidence>
<evidence type="ECO:0000256" key="7">
    <source>
        <dbReference type="ARBA" id="ARBA00022683"/>
    </source>
</evidence>
<dbReference type="AlphaFoldDB" id="A0A376RAH2"/>
<accession>A0A376RAH2</accession>
<protein>
    <submittedName>
        <fullName evidence="13">PTS system subunit IIABC</fullName>
    </submittedName>
</protein>
<dbReference type="PANTHER" id="PTHR30181:SF2">
    <property type="entry name" value="PTS SYSTEM MANNITOL-SPECIFIC EIICBA COMPONENT"/>
    <property type="match status" value="1"/>
</dbReference>
<organism evidence="13 14">
    <name type="scientific">Escherichia coli</name>
    <dbReference type="NCBI Taxonomy" id="562"/>
    <lineage>
        <taxon>Bacteria</taxon>
        <taxon>Pseudomonadati</taxon>
        <taxon>Pseudomonadota</taxon>
        <taxon>Gammaproteobacteria</taxon>
        <taxon>Enterobacterales</taxon>
        <taxon>Enterobacteriaceae</taxon>
        <taxon>Escherichia</taxon>
    </lineage>
</organism>
<dbReference type="InterPro" id="IPR003352">
    <property type="entry name" value="PTS_EIIC"/>
</dbReference>
<evidence type="ECO:0000256" key="1">
    <source>
        <dbReference type="ARBA" id="ARBA00004651"/>
    </source>
</evidence>
<feature type="transmembrane region" description="Helical" evidence="11">
    <location>
        <begin position="48"/>
        <end position="67"/>
    </location>
</feature>
<sequence>MSSDIKIKVQSFGRFLSNMVMPNIGAFIAWGIITALFIPTGWLPNETLAKLVGPMITYLLPLLIGYTGGKLVGGERGGVVGAITTMGVIVGADMPMFLGFYDCRSAGRLVH</sequence>
<evidence type="ECO:0000313" key="13">
    <source>
        <dbReference type="EMBL" id="STI15051.1"/>
    </source>
</evidence>
<evidence type="ECO:0000259" key="12">
    <source>
        <dbReference type="Pfam" id="PF02378"/>
    </source>
</evidence>
<evidence type="ECO:0000256" key="5">
    <source>
        <dbReference type="ARBA" id="ARBA00022597"/>
    </source>
</evidence>
<evidence type="ECO:0000256" key="4">
    <source>
        <dbReference type="ARBA" id="ARBA00022553"/>
    </source>
</evidence>
<dbReference type="GO" id="GO:0005886">
    <property type="term" value="C:plasma membrane"/>
    <property type="evidence" value="ECO:0007669"/>
    <property type="project" value="UniProtKB-SubCell"/>
</dbReference>
<evidence type="ECO:0000256" key="3">
    <source>
        <dbReference type="ARBA" id="ARBA00022475"/>
    </source>
</evidence>
<evidence type="ECO:0000256" key="10">
    <source>
        <dbReference type="ARBA" id="ARBA00023136"/>
    </source>
</evidence>
<proteinExistence type="predicted"/>
<keyword evidence="10 11" id="KW-0472">Membrane</keyword>
<keyword evidence="7" id="KW-0598">Phosphotransferase system</keyword>
<comment type="subcellular location">
    <subcellularLocation>
        <location evidence="1">Cell membrane</location>
        <topology evidence="1">Multi-pass membrane protein</topology>
    </subcellularLocation>
</comment>
<feature type="domain" description="Phosphotransferase system EIIC" evidence="12">
    <location>
        <begin position="17"/>
        <end position="91"/>
    </location>
</feature>
<name>A0A376RAH2_ECOLX</name>
<dbReference type="GO" id="GO:0009401">
    <property type="term" value="P:phosphoenolpyruvate-dependent sugar phosphotransferase system"/>
    <property type="evidence" value="ECO:0007669"/>
    <property type="project" value="UniProtKB-KW"/>
</dbReference>
<dbReference type="EMBL" id="UGCD01000002">
    <property type="protein sequence ID" value="STI15051.1"/>
    <property type="molecule type" value="Genomic_DNA"/>
</dbReference>
<keyword evidence="5" id="KW-0762">Sugar transport</keyword>
<feature type="transmembrane region" description="Helical" evidence="11">
    <location>
        <begin position="79"/>
        <end position="101"/>
    </location>
</feature>
<dbReference type="PANTHER" id="PTHR30181">
    <property type="entry name" value="MANNITOL PERMEASE IIC COMPONENT"/>
    <property type="match status" value="1"/>
</dbReference>
<keyword evidence="4" id="KW-0597">Phosphoprotein</keyword>
<keyword evidence="6" id="KW-0808">Transferase</keyword>
<keyword evidence="2" id="KW-0813">Transport</keyword>
<feature type="transmembrane region" description="Helical" evidence="11">
    <location>
        <begin position="20"/>
        <end position="42"/>
    </location>
</feature>